<feature type="region of interest" description="Disordered" evidence="1">
    <location>
        <begin position="82"/>
        <end position="367"/>
    </location>
</feature>
<dbReference type="eggNOG" id="KOG1246">
    <property type="taxonomic scope" value="Eukaryota"/>
</dbReference>
<dbReference type="Proteomes" id="UP000008744">
    <property type="component" value="Unassembled WGS sequence"/>
</dbReference>
<dbReference type="GO" id="GO:0045893">
    <property type="term" value="P:positive regulation of DNA-templated transcription"/>
    <property type="evidence" value="ECO:0007669"/>
    <property type="project" value="EnsemblMetazoa"/>
</dbReference>
<evidence type="ECO:0000313" key="3">
    <source>
        <dbReference type="Proteomes" id="UP000008744"/>
    </source>
</evidence>
<keyword evidence="3" id="KW-1185">Reference proteome</keyword>
<dbReference type="GO" id="GO:0005634">
    <property type="term" value="C:nucleus"/>
    <property type="evidence" value="ECO:0007669"/>
    <property type="project" value="EnsemblMetazoa"/>
</dbReference>
<dbReference type="GO" id="GO:0044877">
    <property type="term" value="F:protein-containing complex binding"/>
    <property type="evidence" value="ECO:0007669"/>
    <property type="project" value="EnsemblMetazoa"/>
</dbReference>
<dbReference type="STRING" id="7234.B4H1X4"/>
<dbReference type="AlphaFoldDB" id="B4H1X4"/>
<evidence type="ECO:0000256" key="1">
    <source>
        <dbReference type="SAM" id="MobiDB-lite"/>
    </source>
</evidence>
<sequence length="367" mass="38598">MPSKEESGKIFGIASVSLAQSSGPDNTKCTLGKCGSIHKPVLGPVVPTEGYFGDQLTSKERRKAKVNMTHEQIQKWLMECSSNPDEILQDDLDDDFDDNMRVQQSTTPPPTRDEKELSASFSSSSKNTRGGDLGKSESAWSAKRPSLKATPVVVTPSSRKEQTQAQADCDVLDGEKSSTPVNLTQKSEPAADKTAPADKKSVVERKAKESVRTRAAPQARSAATTPSAPTPTPVTPTKSTPPTPPPPASSQQKGNKGKKNATAAAATAAAAVSPPPPPPPTPPTPKRTPVYNQKANKATTQQQAETKQPPPAAAPSASSKRGSESVYAFGKEEETPAGAKPGNRRTRVEPTPMPPPAAAAPVLECVE</sequence>
<protein>
    <submittedName>
        <fullName evidence="2">GL17884</fullName>
    </submittedName>
</protein>
<dbReference type="OrthoDB" id="8951118at2759"/>
<feature type="compositionally biased region" description="Pro residues" evidence="1">
    <location>
        <begin position="273"/>
        <end position="286"/>
    </location>
</feature>
<feature type="compositionally biased region" description="Pro residues" evidence="1">
    <location>
        <begin position="228"/>
        <end position="248"/>
    </location>
</feature>
<feature type="compositionally biased region" description="Basic and acidic residues" evidence="1">
    <location>
        <begin position="189"/>
        <end position="212"/>
    </location>
</feature>
<feature type="compositionally biased region" description="Low complexity" evidence="1">
    <location>
        <begin position="293"/>
        <end position="307"/>
    </location>
</feature>
<gene>
    <name evidence="2" type="primary">Dper\GL17884</name>
    <name evidence="2" type="ORF">Dper_GL17884</name>
</gene>
<dbReference type="GO" id="GO:0006338">
    <property type="term" value="P:chromatin remodeling"/>
    <property type="evidence" value="ECO:0007669"/>
    <property type="project" value="EnsemblMetazoa"/>
</dbReference>
<proteinExistence type="predicted"/>
<dbReference type="OMA" id="ENARAPI"/>
<name>B4H1X4_DROPE</name>
<feature type="compositionally biased region" description="Low complexity" evidence="1">
    <location>
        <begin position="261"/>
        <end position="272"/>
    </location>
</feature>
<feature type="compositionally biased region" description="Polar residues" evidence="1">
    <location>
        <begin position="177"/>
        <end position="187"/>
    </location>
</feature>
<evidence type="ECO:0000313" key="2">
    <source>
        <dbReference type="EMBL" id="EDW30326.1"/>
    </source>
</evidence>
<dbReference type="EMBL" id="CH479203">
    <property type="protein sequence ID" value="EDW30326.1"/>
    <property type="molecule type" value="Genomic_DNA"/>
</dbReference>
<dbReference type="GO" id="GO:0000791">
    <property type="term" value="C:euchromatin"/>
    <property type="evidence" value="ECO:0007669"/>
    <property type="project" value="EnsemblMetazoa"/>
</dbReference>
<feature type="compositionally biased region" description="Low complexity" evidence="1">
    <location>
        <begin position="213"/>
        <end position="227"/>
    </location>
</feature>
<feature type="compositionally biased region" description="Acidic residues" evidence="1">
    <location>
        <begin position="87"/>
        <end position="97"/>
    </location>
</feature>
<organism evidence="3">
    <name type="scientific">Drosophila persimilis</name>
    <name type="common">Fruit fly</name>
    <dbReference type="NCBI Taxonomy" id="7234"/>
    <lineage>
        <taxon>Eukaryota</taxon>
        <taxon>Metazoa</taxon>
        <taxon>Ecdysozoa</taxon>
        <taxon>Arthropoda</taxon>
        <taxon>Hexapoda</taxon>
        <taxon>Insecta</taxon>
        <taxon>Pterygota</taxon>
        <taxon>Neoptera</taxon>
        <taxon>Endopterygota</taxon>
        <taxon>Diptera</taxon>
        <taxon>Brachycera</taxon>
        <taxon>Muscomorpha</taxon>
        <taxon>Ephydroidea</taxon>
        <taxon>Drosophilidae</taxon>
        <taxon>Drosophila</taxon>
        <taxon>Sophophora</taxon>
    </lineage>
</organism>
<dbReference type="HOGENOM" id="CLU_754939_0_0_1"/>
<accession>B4H1X4</accession>
<reference evidence="2 3" key="1">
    <citation type="journal article" date="2007" name="Nature">
        <title>Evolution of genes and genomes on the Drosophila phylogeny.</title>
        <authorList>
            <consortium name="Drosophila 12 Genomes Consortium"/>
            <person name="Clark A.G."/>
            <person name="Eisen M.B."/>
            <person name="Smith D.R."/>
            <person name="Bergman C.M."/>
            <person name="Oliver B."/>
            <person name="Markow T.A."/>
            <person name="Kaufman T.C."/>
            <person name="Kellis M."/>
            <person name="Gelbart W."/>
            <person name="Iyer V.N."/>
            <person name="Pollard D.A."/>
            <person name="Sackton T.B."/>
            <person name="Larracuente A.M."/>
            <person name="Singh N.D."/>
            <person name="Abad J.P."/>
            <person name="Abt D.N."/>
            <person name="Adryan B."/>
            <person name="Aguade M."/>
            <person name="Akashi H."/>
            <person name="Anderson W.W."/>
            <person name="Aquadro C.F."/>
            <person name="Ardell D.H."/>
            <person name="Arguello R."/>
            <person name="Artieri C.G."/>
            <person name="Barbash D.A."/>
            <person name="Barker D."/>
            <person name="Barsanti P."/>
            <person name="Batterham P."/>
            <person name="Batzoglou S."/>
            <person name="Begun D."/>
            <person name="Bhutkar A."/>
            <person name="Blanco E."/>
            <person name="Bosak S.A."/>
            <person name="Bradley R.K."/>
            <person name="Brand A.D."/>
            <person name="Brent M.R."/>
            <person name="Brooks A.N."/>
            <person name="Brown R.H."/>
            <person name="Butlin R.K."/>
            <person name="Caggese C."/>
            <person name="Calvi B.R."/>
            <person name="Bernardo de Carvalho A."/>
            <person name="Caspi A."/>
            <person name="Castrezana S."/>
            <person name="Celniker S.E."/>
            <person name="Chang J.L."/>
            <person name="Chapple C."/>
            <person name="Chatterji S."/>
            <person name="Chinwalla A."/>
            <person name="Civetta A."/>
            <person name="Clifton S.W."/>
            <person name="Comeron J.M."/>
            <person name="Costello J.C."/>
            <person name="Coyne J.A."/>
            <person name="Daub J."/>
            <person name="David R.G."/>
            <person name="Delcher A.L."/>
            <person name="Delehaunty K."/>
            <person name="Do C.B."/>
            <person name="Ebling H."/>
            <person name="Edwards K."/>
            <person name="Eickbush T."/>
            <person name="Evans J.D."/>
            <person name="Filipski A."/>
            <person name="Findeiss S."/>
            <person name="Freyhult E."/>
            <person name="Fulton L."/>
            <person name="Fulton R."/>
            <person name="Garcia A.C."/>
            <person name="Gardiner A."/>
            <person name="Garfield D.A."/>
            <person name="Garvin B.E."/>
            <person name="Gibson G."/>
            <person name="Gilbert D."/>
            <person name="Gnerre S."/>
            <person name="Godfrey J."/>
            <person name="Good R."/>
            <person name="Gotea V."/>
            <person name="Gravely B."/>
            <person name="Greenberg A.J."/>
            <person name="Griffiths-Jones S."/>
            <person name="Gross S."/>
            <person name="Guigo R."/>
            <person name="Gustafson E.A."/>
            <person name="Haerty W."/>
            <person name="Hahn M.W."/>
            <person name="Halligan D.L."/>
            <person name="Halpern A.L."/>
            <person name="Halter G.M."/>
            <person name="Han M.V."/>
            <person name="Heger A."/>
            <person name="Hillier L."/>
            <person name="Hinrichs A.S."/>
            <person name="Holmes I."/>
            <person name="Hoskins R.A."/>
            <person name="Hubisz M.J."/>
            <person name="Hultmark D."/>
            <person name="Huntley M.A."/>
            <person name="Jaffe D.B."/>
            <person name="Jagadeeshan S."/>
            <person name="Jeck W.R."/>
            <person name="Johnson J."/>
            <person name="Jones C.D."/>
            <person name="Jordan W.C."/>
            <person name="Karpen G.H."/>
            <person name="Kataoka E."/>
            <person name="Keightley P.D."/>
            <person name="Kheradpour P."/>
            <person name="Kirkness E.F."/>
            <person name="Koerich L.B."/>
            <person name="Kristiansen K."/>
            <person name="Kudrna D."/>
            <person name="Kulathinal R.J."/>
            <person name="Kumar S."/>
            <person name="Kwok R."/>
            <person name="Lander E."/>
            <person name="Langley C.H."/>
            <person name="Lapoint R."/>
            <person name="Lazzaro B.P."/>
            <person name="Lee S.J."/>
            <person name="Levesque L."/>
            <person name="Li R."/>
            <person name="Lin C.F."/>
            <person name="Lin M.F."/>
            <person name="Lindblad-Toh K."/>
            <person name="Llopart A."/>
            <person name="Long M."/>
            <person name="Low L."/>
            <person name="Lozovsky E."/>
            <person name="Lu J."/>
            <person name="Luo M."/>
            <person name="Machado C.A."/>
            <person name="Makalowski W."/>
            <person name="Marzo M."/>
            <person name="Matsuda M."/>
            <person name="Matzkin L."/>
            <person name="McAllister B."/>
            <person name="McBride C.S."/>
            <person name="McKernan B."/>
            <person name="McKernan K."/>
            <person name="Mendez-Lago M."/>
            <person name="Minx P."/>
            <person name="Mollenhauer M.U."/>
            <person name="Montooth K."/>
            <person name="Mount S.M."/>
            <person name="Mu X."/>
            <person name="Myers E."/>
            <person name="Negre B."/>
            <person name="Newfeld S."/>
            <person name="Nielsen R."/>
            <person name="Noor M.A."/>
            <person name="O'Grady P."/>
            <person name="Pachter L."/>
            <person name="Papaceit M."/>
            <person name="Parisi M.J."/>
            <person name="Parisi M."/>
            <person name="Parts L."/>
            <person name="Pedersen J.S."/>
            <person name="Pesole G."/>
            <person name="Phillippy A.M."/>
            <person name="Ponting C.P."/>
            <person name="Pop M."/>
            <person name="Porcelli D."/>
            <person name="Powell J.R."/>
            <person name="Prohaska S."/>
            <person name="Pruitt K."/>
            <person name="Puig M."/>
            <person name="Quesneville H."/>
            <person name="Ram K.R."/>
            <person name="Rand D."/>
            <person name="Rasmussen M.D."/>
            <person name="Reed L.K."/>
            <person name="Reenan R."/>
            <person name="Reily A."/>
            <person name="Remington K.A."/>
            <person name="Rieger T.T."/>
            <person name="Ritchie M.G."/>
            <person name="Robin C."/>
            <person name="Rogers Y.H."/>
            <person name="Rohde C."/>
            <person name="Rozas J."/>
            <person name="Rubenfield M.J."/>
            <person name="Ruiz A."/>
            <person name="Russo S."/>
            <person name="Salzberg S.L."/>
            <person name="Sanchez-Gracia A."/>
            <person name="Saranga D.J."/>
            <person name="Sato H."/>
            <person name="Schaeffer S.W."/>
            <person name="Schatz M.C."/>
            <person name="Schlenke T."/>
            <person name="Schwartz R."/>
            <person name="Segarra C."/>
            <person name="Singh R.S."/>
            <person name="Sirot L."/>
            <person name="Sirota M."/>
            <person name="Sisneros N.B."/>
            <person name="Smith C.D."/>
            <person name="Smith T.F."/>
            <person name="Spieth J."/>
            <person name="Stage D.E."/>
            <person name="Stark A."/>
            <person name="Stephan W."/>
            <person name="Strausberg R.L."/>
            <person name="Strempel S."/>
            <person name="Sturgill D."/>
            <person name="Sutton G."/>
            <person name="Sutton G.G."/>
            <person name="Tao W."/>
            <person name="Teichmann S."/>
            <person name="Tobari Y.N."/>
            <person name="Tomimura Y."/>
            <person name="Tsolas J.M."/>
            <person name="Valente V.L."/>
            <person name="Venter E."/>
            <person name="Venter J.C."/>
            <person name="Vicario S."/>
            <person name="Vieira F.G."/>
            <person name="Vilella A.J."/>
            <person name="Villasante A."/>
            <person name="Walenz B."/>
            <person name="Wang J."/>
            <person name="Wasserman M."/>
            <person name="Watts T."/>
            <person name="Wilson D."/>
            <person name="Wilson R.K."/>
            <person name="Wing R.A."/>
            <person name="Wolfner M.F."/>
            <person name="Wong A."/>
            <person name="Wong G.K."/>
            <person name="Wu C.I."/>
            <person name="Wu G."/>
            <person name="Yamamoto D."/>
            <person name="Yang H.P."/>
            <person name="Yang S.P."/>
            <person name="Yorke J.A."/>
            <person name="Yoshida K."/>
            <person name="Zdobnov E."/>
            <person name="Zhang P."/>
            <person name="Zhang Y."/>
            <person name="Zimin A.V."/>
            <person name="Baldwin J."/>
            <person name="Abdouelleil A."/>
            <person name="Abdulkadir J."/>
            <person name="Abebe A."/>
            <person name="Abera B."/>
            <person name="Abreu J."/>
            <person name="Acer S.C."/>
            <person name="Aftuck L."/>
            <person name="Alexander A."/>
            <person name="An P."/>
            <person name="Anderson E."/>
            <person name="Anderson S."/>
            <person name="Arachi H."/>
            <person name="Azer M."/>
            <person name="Bachantsang P."/>
            <person name="Barry A."/>
            <person name="Bayul T."/>
            <person name="Berlin A."/>
            <person name="Bessette D."/>
            <person name="Bloom T."/>
            <person name="Blye J."/>
            <person name="Boguslavskiy L."/>
            <person name="Bonnet C."/>
            <person name="Boukhgalter B."/>
            <person name="Bourzgui I."/>
            <person name="Brown A."/>
            <person name="Cahill P."/>
            <person name="Channer S."/>
            <person name="Cheshatsang Y."/>
            <person name="Chuda L."/>
            <person name="Citroen M."/>
            <person name="Collymore A."/>
            <person name="Cooke P."/>
            <person name="Costello M."/>
            <person name="D'Aco K."/>
            <person name="Daza R."/>
            <person name="De Haan G."/>
            <person name="DeGray S."/>
            <person name="DeMaso C."/>
            <person name="Dhargay N."/>
            <person name="Dooley K."/>
            <person name="Dooley E."/>
            <person name="Doricent M."/>
            <person name="Dorje P."/>
            <person name="Dorjee K."/>
            <person name="Dupes A."/>
            <person name="Elong R."/>
            <person name="Falk J."/>
            <person name="Farina A."/>
            <person name="Faro S."/>
            <person name="Ferguson D."/>
            <person name="Fisher S."/>
            <person name="Foley C.D."/>
            <person name="Franke A."/>
            <person name="Friedrich D."/>
            <person name="Gadbois L."/>
            <person name="Gearin G."/>
            <person name="Gearin C.R."/>
            <person name="Giannoukos G."/>
            <person name="Goode T."/>
            <person name="Graham J."/>
            <person name="Grandbois E."/>
            <person name="Grewal S."/>
            <person name="Gyaltsen K."/>
            <person name="Hafez N."/>
            <person name="Hagos B."/>
            <person name="Hall J."/>
            <person name="Henson C."/>
            <person name="Hollinger A."/>
            <person name="Honan T."/>
            <person name="Huard M.D."/>
            <person name="Hughes L."/>
            <person name="Hurhula B."/>
            <person name="Husby M.E."/>
            <person name="Kamat A."/>
            <person name="Kanga B."/>
            <person name="Kashin S."/>
            <person name="Khazanovich D."/>
            <person name="Kisner P."/>
            <person name="Lance K."/>
            <person name="Lara M."/>
            <person name="Lee W."/>
            <person name="Lennon N."/>
            <person name="Letendre F."/>
            <person name="LeVine R."/>
            <person name="Lipovsky A."/>
            <person name="Liu X."/>
            <person name="Liu J."/>
            <person name="Liu S."/>
            <person name="Lokyitsang T."/>
            <person name="Lokyitsang Y."/>
            <person name="Lubonja R."/>
            <person name="Lui A."/>
            <person name="MacDonald P."/>
            <person name="Magnisalis V."/>
            <person name="Maru K."/>
            <person name="Matthews C."/>
            <person name="McCusker W."/>
            <person name="McDonough S."/>
            <person name="Mehta T."/>
            <person name="Meldrim J."/>
            <person name="Meneus L."/>
            <person name="Mihai O."/>
            <person name="Mihalev A."/>
            <person name="Mihova T."/>
            <person name="Mittelman R."/>
            <person name="Mlenga V."/>
            <person name="Montmayeur A."/>
            <person name="Mulrain L."/>
            <person name="Navidi A."/>
            <person name="Naylor J."/>
            <person name="Negash T."/>
            <person name="Nguyen T."/>
            <person name="Nguyen N."/>
            <person name="Nicol R."/>
            <person name="Norbu C."/>
            <person name="Norbu N."/>
            <person name="Novod N."/>
            <person name="O'Neill B."/>
            <person name="Osman S."/>
            <person name="Markiewicz E."/>
            <person name="Oyono O.L."/>
            <person name="Patti C."/>
            <person name="Phunkhang P."/>
            <person name="Pierre F."/>
            <person name="Priest M."/>
            <person name="Raghuraman S."/>
            <person name="Rege F."/>
            <person name="Reyes R."/>
            <person name="Rise C."/>
            <person name="Rogov P."/>
            <person name="Ross K."/>
            <person name="Ryan E."/>
            <person name="Settipalli S."/>
            <person name="Shea T."/>
            <person name="Sherpa N."/>
            <person name="Shi L."/>
            <person name="Shih D."/>
            <person name="Sparrow T."/>
            <person name="Spaulding J."/>
            <person name="Stalker J."/>
            <person name="Stange-Thomann N."/>
            <person name="Stavropoulos S."/>
            <person name="Stone C."/>
            <person name="Strader C."/>
            <person name="Tesfaye S."/>
            <person name="Thomson T."/>
            <person name="Thoulutsang Y."/>
            <person name="Thoulutsang D."/>
            <person name="Topham K."/>
            <person name="Topping I."/>
            <person name="Tsamla T."/>
            <person name="Vassiliev H."/>
            <person name="Vo A."/>
            <person name="Wangchuk T."/>
            <person name="Wangdi T."/>
            <person name="Weiand M."/>
            <person name="Wilkinson J."/>
            <person name="Wilson A."/>
            <person name="Yadav S."/>
            <person name="Young G."/>
            <person name="Yu Q."/>
            <person name="Zembek L."/>
            <person name="Zhong D."/>
            <person name="Zimmer A."/>
            <person name="Zwirko Z."/>
            <person name="Jaffe D.B."/>
            <person name="Alvarez P."/>
            <person name="Brockman W."/>
            <person name="Butler J."/>
            <person name="Chin C."/>
            <person name="Gnerre S."/>
            <person name="Grabherr M."/>
            <person name="Kleber M."/>
            <person name="Mauceli E."/>
            <person name="MacCallum I."/>
        </authorList>
    </citation>
    <scope>NUCLEOTIDE SEQUENCE [LARGE SCALE GENOMIC DNA]</scope>
    <source>
        <strain evidence="3">MSH-3 / Tucson 14011-0111.49</strain>
    </source>
</reference>